<dbReference type="Gene3D" id="3.10.20.30">
    <property type="match status" value="1"/>
</dbReference>
<keyword evidence="5" id="KW-0411">Iron-sulfur</keyword>
<comment type="similarity">
    <text evidence="1">Belongs to the adrenodoxin/putidaredoxin family.</text>
</comment>
<evidence type="ECO:0000313" key="8">
    <source>
        <dbReference type="EMBL" id="AJE80400.1"/>
    </source>
</evidence>
<dbReference type="AlphaFoldDB" id="A0A0B5EM27"/>
<keyword evidence="3" id="KW-0479">Metal-binding</keyword>
<dbReference type="GO" id="GO:0009055">
    <property type="term" value="F:electron transfer activity"/>
    <property type="evidence" value="ECO:0007669"/>
    <property type="project" value="TreeGrafter"/>
</dbReference>
<dbReference type="PANTHER" id="PTHR23426:SF65">
    <property type="entry name" value="FERREDOXIN-2, MITOCHONDRIAL"/>
    <property type="match status" value="1"/>
</dbReference>
<name>A0A0B5EM27_STRA4</name>
<keyword evidence="2" id="KW-0001">2Fe-2S</keyword>
<sequence>MKAAVARGIPGIVAECGGSMMCATCHVYVADDDVEAVPAVGEEEDALLEATASPRSDASRLGCQLIVTDELDGLTVLVPESQL</sequence>
<evidence type="ECO:0000256" key="3">
    <source>
        <dbReference type="ARBA" id="ARBA00022723"/>
    </source>
</evidence>
<dbReference type="InterPro" id="IPR012675">
    <property type="entry name" value="Beta-grasp_dom_sf"/>
</dbReference>
<dbReference type="KEGG" id="sals:SLNWT_0024"/>
<dbReference type="Pfam" id="PF00111">
    <property type="entry name" value="Fer2"/>
    <property type="match status" value="1"/>
</dbReference>
<comment type="cofactor">
    <cofactor evidence="6">
        <name>[2Fe-2S] cluster</name>
        <dbReference type="ChEBI" id="CHEBI:190135"/>
    </cofactor>
</comment>
<feature type="domain" description="2Fe-2S ferredoxin-type" evidence="7">
    <location>
        <begin position="1"/>
        <end position="82"/>
    </location>
</feature>
<dbReference type="PROSITE" id="PS00814">
    <property type="entry name" value="ADX"/>
    <property type="match status" value="1"/>
</dbReference>
<dbReference type="EMBL" id="CP010519">
    <property type="protein sequence ID" value="AJE80400.1"/>
    <property type="molecule type" value="Genomic_DNA"/>
</dbReference>
<evidence type="ECO:0000256" key="5">
    <source>
        <dbReference type="ARBA" id="ARBA00023014"/>
    </source>
</evidence>
<evidence type="ECO:0000256" key="4">
    <source>
        <dbReference type="ARBA" id="ARBA00023004"/>
    </source>
</evidence>
<dbReference type="InterPro" id="IPR036010">
    <property type="entry name" value="2Fe-2S_ferredoxin-like_sf"/>
</dbReference>
<proteinExistence type="inferred from homology"/>
<dbReference type="Proteomes" id="UP000031523">
    <property type="component" value="Chromosome"/>
</dbReference>
<dbReference type="InterPro" id="IPR018298">
    <property type="entry name" value="Adrenodoxin_Fe-S_BS"/>
</dbReference>
<accession>A0A0B5EM27</accession>
<evidence type="ECO:0000313" key="9">
    <source>
        <dbReference type="Proteomes" id="UP000031523"/>
    </source>
</evidence>
<dbReference type="PANTHER" id="PTHR23426">
    <property type="entry name" value="FERREDOXIN/ADRENODOXIN"/>
    <property type="match status" value="1"/>
</dbReference>
<protein>
    <submittedName>
        <fullName evidence="8">Rhodocoxin</fullName>
    </submittedName>
</protein>
<evidence type="ECO:0000259" key="7">
    <source>
        <dbReference type="PROSITE" id="PS51085"/>
    </source>
</evidence>
<evidence type="ECO:0000256" key="6">
    <source>
        <dbReference type="ARBA" id="ARBA00034078"/>
    </source>
</evidence>
<dbReference type="PROSITE" id="PS51085">
    <property type="entry name" value="2FE2S_FER_2"/>
    <property type="match status" value="1"/>
</dbReference>
<dbReference type="GO" id="GO:0005829">
    <property type="term" value="C:cytosol"/>
    <property type="evidence" value="ECO:0007669"/>
    <property type="project" value="TreeGrafter"/>
</dbReference>
<dbReference type="InterPro" id="IPR001041">
    <property type="entry name" value="2Fe-2S_ferredoxin-type"/>
</dbReference>
<dbReference type="InterPro" id="IPR001055">
    <property type="entry name" value="Adrenodoxin-like"/>
</dbReference>
<keyword evidence="9" id="KW-1185">Reference proteome</keyword>
<reference evidence="8 9" key="1">
    <citation type="submission" date="2015-01" db="EMBL/GenBank/DDBJ databases">
        <title>Enhanced salinomycin production by adjusting the supply of polyketide extender units in Streptomyce albus DSM 41398.</title>
        <authorList>
            <person name="Lu C."/>
        </authorList>
    </citation>
    <scope>NUCLEOTIDE SEQUENCE [LARGE SCALE GENOMIC DNA]</scope>
    <source>
        <strain evidence="9">ATCC 21838 / DSM 41398 / FERM P-419 / JCM 4703 / NBRC 107858</strain>
    </source>
</reference>
<keyword evidence="4" id="KW-0408">Iron</keyword>
<evidence type="ECO:0000256" key="2">
    <source>
        <dbReference type="ARBA" id="ARBA00022714"/>
    </source>
</evidence>
<dbReference type="GO" id="GO:0051537">
    <property type="term" value="F:2 iron, 2 sulfur cluster binding"/>
    <property type="evidence" value="ECO:0007669"/>
    <property type="project" value="UniProtKB-KW"/>
</dbReference>
<organism evidence="8 9">
    <name type="scientific">Streptomyces albus (strain ATCC 21838 / DSM 41398 / FERM P-419 / JCM 4703 / NBRC 107858)</name>
    <dbReference type="NCBI Taxonomy" id="1081613"/>
    <lineage>
        <taxon>Bacteria</taxon>
        <taxon>Bacillati</taxon>
        <taxon>Actinomycetota</taxon>
        <taxon>Actinomycetes</taxon>
        <taxon>Kitasatosporales</taxon>
        <taxon>Streptomycetaceae</taxon>
        <taxon>Streptomyces</taxon>
    </lineage>
</organism>
<evidence type="ECO:0000256" key="1">
    <source>
        <dbReference type="ARBA" id="ARBA00010914"/>
    </source>
</evidence>
<dbReference type="PRINTS" id="PR00355">
    <property type="entry name" value="ADRENODOXIN"/>
</dbReference>
<gene>
    <name evidence="8" type="ORF">SLNWT_0024</name>
</gene>
<dbReference type="GO" id="GO:0046872">
    <property type="term" value="F:metal ion binding"/>
    <property type="evidence" value="ECO:0007669"/>
    <property type="project" value="UniProtKB-KW"/>
</dbReference>
<dbReference type="GO" id="GO:0140647">
    <property type="term" value="P:P450-containing electron transport chain"/>
    <property type="evidence" value="ECO:0007669"/>
    <property type="project" value="InterPro"/>
</dbReference>
<dbReference type="SUPFAM" id="SSF54292">
    <property type="entry name" value="2Fe-2S ferredoxin-like"/>
    <property type="match status" value="1"/>
</dbReference>